<keyword evidence="4 7" id="KW-1133">Transmembrane helix</keyword>
<comment type="subcellular location">
    <subcellularLocation>
        <location evidence="1">Cell membrane</location>
        <topology evidence="1">Multi-pass membrane protein</topology>
    </subcellularLocation>
</comment>
<dbReference type="GO" id="GO:0005886">
    <property type="term" value="C:plasma membrane"/>
    <property type="evidence" value="ECO:0007669"/>
    <property type="project" value="UniProtKB-SubCell"/>
</dbReference>
<evidence type="ECO:0000256" key="7">
    <source>
        <dbReference type="SAM" id="Phobius"/>
    </source>
</evidence>
<feature type="transmembrane region" description="Helical" evidence="7">
    <location>
        <begin position="746"/>
        <end position="767"/>
    </location>
</feature>
<feature type="transmembrane region" description="Helical" evidence="7">
    <location>
        <begin position="705"/>
        <end position="726"/>
    </location>
</feature>
<feature type="domain" description="ABC3 transporter permease C-terminal" evidence="8">
    <location>
        <begin position="268"/>
        <end position="388"/>
    </location>
</feature>
<feature type="transmembrane region" description="Helical" evidence="7">
    <location>
        <begin position="649"/>
        <end position="672"/>
    </location>
</feature>
<feature type="domain" description="ABC3 transporter permease C-terminal" evidence="8">
    <location>
        <begin position="656"/>
        <end position="773"/>
    </location>
</feature>
<feature type="transmembrane region" description="Helical" evidence="7">
    <location>
        <begin position="361"/>
        <end position="384"/>
    </location>
</feature>
<dbReference type="InterPro" id="IPR003838">
    <property type="entry name" value="ABC3_permease_C"/>
</dbReference>
<evidence type="ECO:0000256" key="2">
    <source>
        <dbReference type="ARBA" id="ARBA00022475"/>
    </source>
</evidence>
<feature type="transmembrane region" description="Helical" evidence="7">
    <location>
        <begin position="433"/>
        <end position="451"/>
    </location>
</feature>
<dbReference type="GO" id="GO:0022857">
    <property type="term" value="F:transmembrane transporter activity"/>
    <property type="evidence" value="ECO:0007669"/>
    <property type="project" value="TreeGrafter"/>
</dbReference>
<dbReference type="STRING" id="69895.SAMN05192551_102188"/>
<feature type="transmembrane region" description="Helical" evidence="7">
    <location>
        <begin position="268"/>
        <end position="289"/>
    </location>
</feature>
<evidence type="ECO:0000256" key="6">
    <source>
        <dbReference type="ARBA" id="ARBA00038076"/>
    </source>
</evidence>
<evidence type="ECO:0000256" key="1">
    <source>
        <dbReference type="ARBA" id="ARBA00004651"/>
    </source>
</evidence>
<protein>
    <submittedName>
        <fullName evidence="9">Putative ABC transport system permease protein</fullName>
    </submittedName>
</protein>
<comment type="similarity">
    <text evidence="6">Belongs to the ABC-4 integral membrane protein family.</text>
</comment>
<dbReference type="AlphaFoldDB" id="A0A1I3C371"/>
<organism evidence="9 10">
    <name type="scientific">Tindallia magadiensis</name>
    <dbReference type="NCBI Taxonomy" id="69895"/>
    <lineage>
        <taxon>Bacteria</taxon>
        <taxon>Bacillati</taxon>
        <taxon>Bacillota</taxon>
        <taxon>Clostridia</taxon>
        <taxon>Peptostreptococcales</taxon>
        <taxon>Tindalliaceae</taxon>
        <taxon>Tindallia</taxon>
    </lineage>
</organism>
<dbReference type="Proteomes" id="UP000199287">
    <property type="component" value="Unassembled WGS sequence"/>
</dbReference>
<keyword evidence="3 7" id="KW-0812">Transmembrane</keyword>
<sequence>MSPLMRRLFRLIISIKGQVISIIVVMALALMSFISTHMTAENLQNSIDLYYQETNLADLQVELTRIPSSAIYDVMRLPEIENVQGRISVEVPLIVDDPDENVRVKVVSVPEADKNINALFPIEGKMIQGETTSTTVLEQFATGRDIGVGHQIRPYINGREVPLEVIGIAGQPEFVYLMEDEQNLLPDPEKFGVIFVAEAMLAGMTGYQDSYNELLITLVPGAEASEVADILEDELDRYGLRRVLQREDMLSYSMMEEELNQVRAMSRVLPTLFMLVAALIIYIVLSRTVKNDRMSIGIMKALGYSDTQILMHYVQFSILVGLGGSVLGIIGGTWVSDLFTQIYIEFMNIPMLEMRILPESYLLALVITVIFCILAGIAGAYKTLSIQPADAMRPEPPTDGHRLLIEKIPFLWNRIAFSWKIVIRNLFRNKRRYAVLALGITLTFGVTMVAINMGSVWQKLFDEQYGEIYAMDYTIDFDGMKSHQTLREIQQMADVTMIEARIEMPLEIRHHRERKSLSVIGIPQESQLYQLKKPSGEPLIMQDGLLYLTAGLKKSMGIQKGDQVLVRNFLPDKDDFWIEVGDSVLQYLGFNGYVTLSTMEEKVIEADHINGVSLRSEEDINRIMDDAEHVRQVQSVGQMREMFEEFSELIVVTIGILVILGGVIGFAIVYNITLISINERMMEFSSLRVLGFHRREIFRMITRENALVSFLGVLLGIPFGKILIKLMMDAIATEVYTMPVEVGGMVIPQTIAAVIVFVAIAQLSTFIKIRNLNFMEALKNRTT</sequence>
<dbReference type="Pfam" id="PF02687">
    <property type="entry name" value="FtsX"/>
    <property type="match status" value="2"/>
</dbReference>
<feature type="transmembrane region" description="Helical" evidence="7">
    <location>
        <begin position="310"/>
        <end position="330"/>
    </location>
</feature>
<dbReference type="PANTHER" id="PTHR30572:SF4">
    <property type="entry name" value="ABC TRANSPORTER PERMEASE YTRF"/>
    <property type="match status" value="1"/>
</dbReference>
<dbReference type="OrthoDB" id="5137249at2"/>
<name>A0A1I3C371_9FIRM</name>
<keyword evidence="2" id="KW-1003">Cell membrane</keyword>
<gene>
    <name evidence="9" type="ORF">SAMN05192551_102188</name>
</gene>
<evidence type="ECO:0000259" key="8">
    <source>
        <dbReference type="Pfam" id="PF02687"/>
    </source>
</evidence>
<proteinExistence type="inferred from homology"/>
<dbReference type="InterPro" id="IPR050250">
    <property type="entry name" value="Macrolide_Exporter_MacB"/>
</dbReference>
<keyword evidence="10" id="KW-1185">Reference proteome</keyword>
<accession>A0A1I3C371</accession>
<evidence type="ECO:0000313" key="9">
    <source>
        <dbReference type="EMBL" id="SFH69058.1"/>
    </source>
</evidence>
<evidence type="ECO:0000313" key="10">
    <source>
        <dbReference type="Proteomes" id="UP000199287"/>
    </source>
</evidence>
<dbReference type="EMBL" id="FOQA01000002">
    <property type="protein sequence ID" value="SFH69058.1"/>
    <property type="molecule type" value="Genomic_DNA"/>
</dbReference>
<evidence type="ECO:0000256" key="4">
    <source>
        <dbReference type="ARBA" id="ARBA00022989"/>
    </source>
</evidence>
<reference evidence="10" key="1">
    <citation type="submission" date="2016-10" db="EMBL/GenBank/DDBJ databases">
        <authorList>
            <person name="Varghese N."/>
            <person name="Submissions S."/>
        </authorList>
    </citation>
    <scope>NUCLEOTIDE SEQUENCE [LARGE SCALE GENOMIC DNA]</scope>
    <source>
        <strain evidence="10">Z-7934</strain>
    </source>
</reference>
<dbReference type="PANTHER" id="PTHR30572">
    <property type="entry name" value="MEMBRANE COMPONENT OF TRANSPORTER-RELATED"/>
    <property type="match status" value="1"/>
</dbReference>
<feature type="transmembrane region" description="Helical" evidence="7">
    <location>
        <begin position="12"/>
        <end position="34"/>
    </location>
</feature>
<evidence type="ECO:0000256" key="3">
    <source>
        <dbReference type="ARBA" id="ARBA00022692"/>
    </source>
</evidence>
<keyword evidence="5 7" id="KW-0472">Membrane</keyword>
<dbReference type="RefSeq" id="WP_093370420.1">
    <property type="nucleotide sequence ID" value="NZ_FOQA01000002.1"/>
</dbReference>
<evidence type="ECO:0000256" key="5">
    <source>
        <dbReference type="ARBA" id="ARBA00023136"/>
    </source>
</evidence>